<evidence type="ECO:0000313" key="3">
    <source>
        <dbReference type="EMBL" id="CAB5050043.1"/>
    </source>
</evidence>
<evidence type="ECO:0000313" key="2">
    <source>
        <dbReference type="EMBL" id="CAB4843518.1"/>
    </source>
</evidence>
<accession>A0A6J7BH05</accession>
<gene>
    <name evidence="1" type="ORF">UFOPK2907_00326</name>
    <name evidence="2" type="ORF">UFOPK3241_00868</name>
    <name evidence="3" type="ORF">UFOPK4265_00607</name>
</gene>
<protein>
    <submittedName>
        <fullName evidence="2">Unannotated protein</fullName>
    </submittedName>
</protein>
<organism evidence="2">
    <name type="scientific">freshwater metagenome</name>
    <dbReference type="NCBI Taxonomy" id="449393"/>
    <lineage>
        <taxon>unclassified sequences</taxon>
        <taxon>metagenomes</taxon>
        <taxon>ecological metagenomes</taxon>
    </lineage>
</organism>
<proteinExistence type="predicted"/>
<reference evidence="2" key="1">
    <citation type="submission" date="2020-05" db="EMBL/GenBank/DDBJ databases">
        <authorList>
            <person name="Chiriac C."/>
            <person name="Salcher M."/>
            <person name="Ghai R."/>
            <person name="Kavagutti S V."/>
        </authorList>
    </citation>
    <scope>NUCLEOTIDE SEQUENCE</scope>
</reference>
<dbReference type="EMBL" id="CAFBQK010000062">
    <property type="protein sequence ID" value="CAB5050043.1"/>
    <property type="molecule type" value="Genomic_DNA"/>
</dbReference>
<dbReference type="AlphaFoldDB" id="A0A6J7BH05"/>
<dbReference type="EMBL" id="CAFAZX010000046">
    <property type="protein sequence ID" value="CAB4843518.1"/>
    <property type="molecule type" value="Genomic_DNA"/>
</dbReference>
<sequence>MKIGMNLLKSTNLVTRTMAQITVVAVSATLSTSAISSSALATISATSFNSPDQSITTRSLILDAPIANGAGFDTITAMSPGTPIVRFVNYKNSGSDTGTSLTLQVIANPATTLSTDGTNGMQIAVDRCSVAWTFSTGVCSSGITTTILSSTSLLALQSAVSLATGGGNTATGITSLASGEWFYVKYTISLPSGNNEEAQNGALPNGTIQNLTTGLKWILKELQGS</sequence>
<name>A0A6J7BH05_9ZZZZ</name>
<dbReference type="EMBL" id="CAEZZR010000019">
    <property type="protein sequence ID" value="CAB4767141.1"/>
    <property type="molecule type" value="Genomic_DNA"/>
</dbReference>
<evidence type="ECO:0000313" key="1">
    <source>
        <dbReference type="EMBL" id="CAB4767141.1"/>
    </source>
</evidence>